<dbReference type="EMBL" id="AP018448">
    <property type="protein sequence ID" value="BBC30919.1"/>
    <property type="molecule type" value="Genomic_DNA"/>
</dbReference>
<keyword evidence="6" id="KW-1185">Reference proteome</keyword>
<keyword evidence="2" id="KW-0238">DNA-binding</keyword>
<evidence type="ECO:0000313" key="6">
    <source>
        <dbReference type="Proteomes" id="UP001321542"/>
    </source>
</evidence>
<dbReference type="Proteomes" id="UP001321542">
    <property type="component" value="Chromosome"/>
</dbReference>
<evidence type="ECO:0000313" key="5">
    <source>
        <dbReference type="EMBL" id="BBC30919.1"/>
    </source>
</evidence>
<evidence type="ECO:0000259" key="4">
    <source>
        <dbReference type="PROSITE" id="PS01124"/>
    </source>
</evidence>
<feature type="domain" description="HTH araC/xylS-type" evidence="4">
    <location>
        <begin position="231"/>
        <end position="330"/>
    </location>
</feature>
<protein>
    <recommendedName>
        <fullName evidence="4">HTH araC/xylS-type domain-containing protein</fullName>
    </recommendedName>
</protein>
<accession>A0ABN5VCB1</accession>
<dbReference type="InterPro" id="IPR035418">
    <property type="entry name" value="AraC-bd_2"/>
</dbReference>
<dbReference type="Pfam" id="PF12833">
    <property type="entry name" value="HTH_18"/>
    <property type="match status" value="1"/>
</dbReference>
<dbReference type="SMART" id="SM00342">
    <property type="entry name" value="HTH_ARAC"/>
    <property type="match status" value="1"/>
</dbReference>
<reference evidence="5 6" key="1">
    <citation type="journal article" date="2010" name="ChemBioChem">
        <title>Cloning and characterization of the biosynthetic gene cluster of 16-membered macrolide antibiotic FD-891: involvement of a dual functional cytochrome P450 monooxygenase catalyzing epoxidation and hydroxylation.</title>
        <authorList>
            <person name="Kudo F."/>
            <person name="Motegi A."/>
            <person name="Mizoue K."/>
            <person name="Eguchi T."/>
        </authorList>
    </citation>
    <scope>NUCLEOTIDE SEQUENCE [LARGE SCALE GENOMIC DNA]</scope>
    <source>
        <strain evidence="5 6">A-8890</strain>
    </source>
</reference>
<keyword evidence="1" id="KW-0805">Transcription regulation</keyword>
<keyword evidence="3" id="KW-0804">Transcription</keyword>
<evidence type="ECO:0000256" key="3">
    <source>
        <dbReference type="ARBA" id="ARBA00023163"/>
    </source>
</evidence>
<dbReference type="PROSITE" id="PS00041">
    <property type="entry name" value="HTH_ARAC_FAMILY_1"/>
    <property type="match status" value="1"/>
</dbReference>
<dbReference type="InterPro" id="IPR018062">
    <property type="entry name" value="HTH_AraC-typ_CS"/>
</dbReference>
<sequence>MQGIHGTVATGLLSRFRVIRSTDNDEMRAYVARLLTPSRATPAHEGAQIAAELSAVDLGAVSLVYGRSDGDELHVQNTEFLSYYDVHFAVTGHNLLECEDGRVLLDHTTAGIISPRMRADMRLSDGYSQLHLRIERFALEGHLERMLGQPVPGPVRFQPRMDLTVPALASWERLVGQLVQDLGSPTGLSAGGGGALWGEFLISGLLLAQPHNYSDQLARRQAGSGRPPSVRRVIELIEDDPAGDLSLPRLAQVAGVGPRSLQRHFRDFMGVSPREYVEHVRLSRAHHDLLAGAGSTVAEIAFRWGFGHVSRFAGAYRARYGVPPSQTLRSACRPAGNGI</sequence>
<evidence type="ECO:0000256" key="2">
    <source>
        <dbReference type="ARBA" id="ARBA00023125"/>
    </source>
</evidence>
<dbReference type="PROSITE" id="PS01124">
    <property type="entry name" value="HTH_ARAC_FAMILY_2"/>
    <property type="match status" value="1"/>
</dbReference>
<dbReference type="InterPro" id="IPR050204">
    <property type="entry name" value="AraC_XylS_family_regulators"/>
</dbReference>
<dbReference type="PANTHER" id="PTHR46796:SF12">
    <property type="entry name" value="HTH-TYPE DNA-BINDING TRANSCRIPTIONAL ACTIVATOR EUTR"/>
    <property type="match status" value="1"/>
</dbReference>
<dbReference type="Gene3D" id="1.10.10.60">
    <property type="entry name" value="Homeodomain-like"/>
    <property type="match status" value="1"/>
</dbReference>
<name>A0ABN5VCB1_9ACTN</name>
<dbReference type="SUPFAM" id="SSF46689">
    <property type="entry name" value="Homeodomain-like"/>
    <property type="match status" value="2"/>
</dbReference>
<gene>
    <name evidence="5" type="ORF">SGFS_022130</name>
</gene>
<organism evidence="5 6">
    <name type="scientific">Streptomyces graminofaciens</name>
    <dbReference type="NCBI Taxonomy" id="68212"/>
    <lineage>
        <taxon>Bacteria</taxon>
        <taxon>Bacillati</taxon>
        <taxon>Actinomycetota</taxon>
        <taxon>Actinomycetes</taxon>
        <taxon>Kitasatosporales</taxon>
        <taxon>Streptomycetaceae</taxon>
        <taxon>Streptomyces</taxon>
    </lineage>
</organism>
<reference evidence="5 6" key="2">
    <citation type="journal article" date="2023" name="ChemBioChem">
        <title>Acyltransferase Domain Exchange between Two Independent Type I Polyketide Synthases in the Same Producer Strain of Macrolide Antibiotics.</title>
        <authorList>
            <person name="Kudo F."/>
            <person name="Kishikawa K."/>
            <person name="Tsuboi K."/>
            <person name="Kido T."/>
            <person name="Usui T."/>
            <person name="Hashimoto J."/>
            <person name="Shin-Ya K."/>
            <person name="Miyanaga A."/>
            <person name="Eguchi T."/>
        </authorList>
    </citation>
    <scope>NUCLEOTIDE SEQUENCE [LARGE SCALE GENOMIC DNA]</scope>
    <source>
        <strain evidence="5 6">A-8890</strain>
    </source>
</reference>
<proteinExistence type="predicted"/>
<dbReference type="PANTHER" id="PTHR46796">
    <property type="entry name" value="HTH-TYPE TRANSCRIPTIONAL ACTIVATOR RHAS-RELATED"/>
    <property type="match status" value="1"/>
</dbReference>
<evidence type="ECO:0000256" key="1">
    <source>
        <dbReference type="ARBA" id="ARBA00023015"/>
    </source>
</evidence>
<dbReference type="Pfam" id="PF14525">
    <property type="entry name" value="AraC_binding_2"/>
    <property type="match status" value="1"/>
</dbReference>
<dbReference type="InterPro" id="IPR009057">
    <property type="entry name" value="Homeodomain-like_sf"/>
</dbReference>
<dbReference type="InterPro" id="IPR018060">
    <property type="entry name" value="HTH_AraC"/>
</dbReference>